<keyword evidence="2" id="KW-0732">Signal</keyword>
<proteinExistence type="predicted"/>
<protein>
    <submittedName>
        <fullName evidence="4">Haloalkane dehalogenase</fullName>
    </submittedName>
</protein>
<name>A0A072PM39_9EURO</name>
<dbReference type="HOGENOM" id="CLU_020336_35_0_1"/>
<evidence type="ECO:0000256" key="2">
    <source>
        <dbReference type="SAM" id="SignalP"/>
    </source>
</evidence>
<keyword evidence="1" id="KW-0378">Hydrolase</keyword>
<evidence type="ECO:0000313" key="4">
    <source>
        <dbReference type="EMBL" id="KEF60946.1"/>
    </source>
</evidence>
<dbReference type="Proteomes" id="UP000027920">
    <property type="component" value="Unassembled WGS sequence"/>
</dbReference>
<feature type="domain" description="AB hydrolase-1" evidence="3">
    <location>
        <begin position="65"/>
        <end position="309"/>
    </location>
</feature>
<evidence type="ECO:0000259" key="3">
    <source>
        <dbReference type="Pfam" id="PF00561"/>
    </source>
</evidence>
<dbReference type="PANTHER" id="PTHR42977">
    <property type="entry name" value="HYDROLASE-RELATED"/>
    <property type="match status" value="1"/>
</dbReference>
<dbReference type="GO" id="GO:0004301">
    <property type="term" value="F:epoxide hydrolase activity"/>
    <property type="evidence" value="ECO:0007669"/>
    <property type="project" value="TreeGrafter"/>
</dbReference>
<dbReference type="RefSeq" id="XP_013263536.1">
    <property type="nucleotide sequence ID" value="XM_013408082.1"/>
</dbReference>
<evidence type="ECO:0000313" key="5">
    <source>
        <dbReference type="Proteomes" id="UP000027920"/>
    </source>
</evidence>
<dbReference type="Gene3D" id="3.40.50.1820">
    <property type="entry name" value="alpha/beta hydrolase"/>
    <property type="match status" value="1"/>
</dbReference>
<dbReference type="FunFam" id="3.40.50.1820:FF:000173">
    <property type="entry name" value="Alpha/beta hydrolase"/>
    <property type="match status" value="1"/>
</dbReference>
<dbReference type="EMBL" id="AMGV01000002">
    <property type="protein sequence ID" value="KEF60946.1"/>
    <property type="molecule type" value="Genomic_DNA"/>
</dbReference>
<evidence type="ECO:0000256" key="1">
    <source>
        <dbReference type="ARBA" id="ARBA00022801"/>
    </source>
</evidence>
<dbReference type="VEuPathDB" id="FungiDB:A1O9_02510"/>
<dbReference type="PANTHER" id="PTHR42977:SF3">
    <property type="entry name" value="AB HYDROLASE-1 DOMAIN-CONTAINING PROTEIN"/>
    <property type="match status" value="1"/>
</dbReference>
<dbReference type="SUPFAM" id="SSF53474">
    <property type="entry name" value="alpha/beta-Hydrolases"/>
    <property type="match status" value="1"/>
</dbReference>
<dbReference type="InterPro" id="IPR000639">
    <property type="entry name" value="Epox_hydrolase-like"/>
</dbReference>
<gene>
    <name evidence="4" type="ORF">A1O9_02510</name>
</gene>
<dbReference type="PRINTS" id="PR00412">
    <property type="entry name" value="EPOXHYDRLASE"/>
</dbReference>
<reference evidence="4 5" key="1">
    <citation type="submission" date="2013-03" db="EMBL/GenBank/DDBJ databases">
        <title>The Genome Sequence of Exophiala aquamarina CBS 119918.</title>
        <authorList>
            <consortium name="The Broad Institute Genomics Platform"/>
            <person name="Cuomo C."/>
            <person name="de Hoog S."/>
            <person name="Gorbushina A."/>
            <person name="Walker B."/>
            <person name="Young S.K."/>
            <person name="Zeng Q."/>
            <person name="Gargeya S."/>
            <person name="Fitzgerald M."/>
            <person name="Haas B."/>
            <person name="Abouelleil A."/>
            <person name="Allen A.W."/>
            <person name="Alvarado L."/>
            <person name="Arachchi H.M."/>
            <person name="Berlin A.M."/>
            <person name="Chapman S.B."/>
            <person name="Gainer-Dewar J."/>
            <person name="Goldberg J."/>
            <person name="Griggs A."/>
            <person name="Gujja S."/>
            <person name="Hansen M."/>
            <person name="Howarth C."/>
            <person name="Imamovic A."/>
            <person name="Ireland A."/>
            <person name="Larimer J."/>
            <person name="McCowan C."/>
            <person name="Murphy C."/>
            <person name="Pearson M."/>
            <person name="Poon T.W."/>
            <person name="Priest M."/>
            <person name="Roberts A."/>
            <person name="Saif S."/>
            <person name="Shea T."/>
            <person name="Sisk P."/>
            <person name="Sykes S."/>
            <person name="Wortman J."/>
            <person name="Nusbaum C."/>
            <person name="Birren B."/>
        </authorList>
    </citation>
    <scope>NUCLEOTIDE SEQUENCE [LARGE SCALE GENOMIC DNA]</scope>
    <source>
        <strain evidence="4 5">CBS 119918</strain>
    </source>
</reference>
<feature type="chain" id="PRO_5001683584" evidence="2">
    <location>
        <begin position="22"/>
        <end position="327"/>
    </location>
</feature>
<comment type="caution">
    <text evidence="4">The sequence shown here is derived from an EMBL/GenBank/DDBJ whole genome shotgun (WGS) entry which is preliminary data.</text>
</comment>
<organism evidence="4 5">
    <name type="scientific">Exophiala aquamarina CBS 119918</name>
    <dbReference type="NCBI Taxonomy" id="1182545"/>
    <lineage>
        <taxon>Eukaryota</taxon>
        <taxon>Fungi</taxon>
        <taxon>Dikarya</taxon>
        <taxon>Ascomycota</taxon>
        <taxon>Pezizomycotina</taxon>
        <taxon>Eurotiomycetes</taxon>
        <taxon>Chaetothyriomycetidae</taxon>
        <taxon>Chaetothyriales</taxon>
        <taxon>Herpotrichiellaceae</taxon>
        <taxon>Exophiala</taxon>
    </lineage>
</organism>
<accession>A0A072PM39</accession>
<dbReference type="STRING" id="1182545.A0A072PM39"/>
<dbReference type="InterPro" id="IPR029058">
    <property type="entry name" value="AB_hydrolase_fold"/>
</dbReference>
<dbReference type="InterPro" id="IPR000073">
    <property type="entry name" value="AB_hydrolase_1"/>
</dbReference>
<keyword evidence="5" id="KW-1185">Reference proteome</keyword>
<feature type="signal peptide" evidence="2">
    <location>
        <begin position="1"/>
        <end position="21"/>
    </location>
</feature>
<dbReference type="Pfam" id="PF00561">
    <property type="entry name" value="Abhydrolase_1"/>
    <property type="match status" value="1"/>
</dbReference>
<dbReference type="InterPro" id="IPR051340">
    <property type="entry name" value="Haloalkane_dehalogenase"/>
</dbReference>
<dbReference type="OrthoDB" id="6431331at2759"/>
<dbReference type="AlphaFoldDB" id="A0A072PM39"/>
<sequence>MSPISQLLLVLPLFLTGLSHCASLPPRHPQPDSNPELMATETKYLNVSVDGLSLFYRTAGLDTNPTILLLHGFPSSSHQYRNLIPLLADKYHVVAPDFPGFGFTEVPDSRQYVYTFDNIAKTLSLFLDALSINSFSVYIFDYGAPTGLRLALERPSQVKAIISQNGNAYDEGLGAFWDPVRKYWASGAQEDREALIPALLEFAPTKWQYEYGSPDPTAIAPETYTLDYTLMSRPGNNDIQLDLFKDYASNLPLYPKFQEYFRETQVPLLAVWGKNDLIFIPPGAEAFKRDLPQSEIHLLDAGHFTVETHTVTIAKLMREFLAKNGVA</sequence>
<dbReference type="GeneID" id="25277452"/>